<evidence type="ECO:0000313" key="3">
    <source>
        <dbReference type="WBParaSite" id="TASK_0000155701-mRNA-1"/>
    </source>
</evidence>
<organism evidence="3">
    <name type="scientific">Taenia asiatica</name>
    <name type="common">Asian tapeworm</name>
    <dbReference type="NCBI Taxonomy" id="60517"/>
    <lineage>
        <taxon>Eukaryota</taxon>
        <taxon>Metazoa</taxon>
        <taxon>Spiralia</taxon>
        <taxon>Lophotrochozoa</taxon>
        <taxon>Platyhelminthes</taxon>
        <taxon>Cestoda</taxon>
        <taxon>Eucestoda</taxon>
        <taxon>Cyclophyllidea</taxon>
        <taxon>Taeniidae</taxon>
        <taxon>Taenia</taxon>
    </lineage>
</organism>
<sequence>MQWNNLNLLGLDYLERMRLGQASISGISSQPVAIVKSRPVKTSLRLIHPAPQYVRTKDTDAGHNIPAKTRVIDTVYLEEVEDAMGCLSKPPLSSECRQEPKAPEDPNLDETVLSLKGIFCEQSLLFSLHYNCLKLTKCSDGDYVTDTGCVNRWCRRFSLQKMTEDQLKCPVIV</sequence>
<dbReference type="OrthoDB" id="6270619at2759"/>
<dbReference type="Proteomes" id="UP000282613">
    <property type="component" value="Unassembled WGS sequence"/>
</dbReference>
<dbReference type="AlphaFoldDB" id="A0A0R3VVX1"/>
<protein>
    <submittedName>
        <fullName evidence="3">HTH_48 domain-containing protein</fullName>
    </submittedName>
</protein>
<evidence type="ECO:0000313" key="2">
    <source>
        <dbReference type="Proteomes" id="UP000282613"/>
    </source>
</evidence>
<dbReference type="EMBL" id="UYRS01000440">
    <property type="protein sequence ID" value="VDK23245.1"/>
    <property type="molecule type" value="Genomic_DNA"/>
</dbReference>
<keyword evidence="2" id="KW-1185">Reference proteome</keyword>
<dbReference type="STRING" id="60517.A0A0R3VVX1"/>
<proteinExistence type="predicted"/>
<gene>
    <name evidence="1" type="ORF">TASK_LOCUS1558</name>
</gene>
<accession>A0A0R3VVX1</accession>
<reference evidence="1 2" key="2">
    <citation type="submission" date="2018-11" db="EMBL/GenBank/DDBJ databases">
        <authorList>
            <consortium name="Pathogen Informatics"/>
        </authorList>
    </citation>
    <scope>NUCLEOTIDE SEQUENCE [LARGE SCALE GENOMIC DNA]</scope>
</reference>
<evidence type="ECO:0000313" key="1">
    <source>
        <dbReference type="EMBL" id="VDK23245.1"/>
    </source>
</evidence>
<reference evidence="3" key="1">
    <citation type="submission" date="2017-02" db="UniProtKB">
        <authorList>
            <consortium name="WormBaseParasite"/>
        </authorList>
    </citation>
    <scope>IDENTIFICATION</scope>
</reference>
<dbReference type="WBParaSite" id="TASK_0000155701-mRNA-1">
    <property type="protein sequence ID" value="TASK_0000155701-mRNA-1"/>
    <property type="gene ID" value="TASK_0000155701"/>
</dbReference>
<name>A0A0R3VVX1_TAEAS</name>